<dbReference type="STRING" id="1121421.SAMN02745123_02532"/>
<dbReference type="GO" id="GO:0003677">
    <property type="term" value="F:DNA binding"/>
    <property type="evidence" value="ECO:0007669"/>
    <property type="project" value="UniProtKB-KW"/>
</dbReference>
<sequence length="121" mass="14054">MVQSFHNNQPIYLQIVQRLCRQVLRGELGAGDKLPSVRDLAVQMGVNPNTVQRVYTELERLEVAETRRGLGTFITEQENRLQRLREELMEQQIKNFIHDMREMGFDAEEIVDGVQKALKNS</sequence>
<dbReference type="OrthoDB" id="163333at2"/>
<dbReference type="CDD" id="cd07377">
    <property type="entry name" value="WHTH_GntR"/>
    <property type="match status" value="1"/>
</dbReference>
<dbReference type="AlphaFoldDB" id="A0A1M6TZS1"/>
<evidence type="ECO:0000313" key="6">
    <source>
        <dbReference type="Proteomes" id="UP000183997"/>
    </source>
</evidence>
<evidence type="ECO:0000256" key="3">
    <source>
        <dbReference type="ARBA" id="ARBA00023163"/>
    </source>
</evidence>
<dbReference type="EMBL" id="FRAR01000018">
    <property type="protein sequence ID" value="SHK62457.1"/>
    <property type="molecule type" value="Genomic_DNA"/>
</dbReference>
<accession>A0A1M6TZS1</accession>
<dbReference type="SUPFAM" id="SSF46785">
    <property type="entry name" value="Winged helix' DNA-binding domain"/>
    <property type="match status" value="1"/>
</dbReference>
<keyword evidence="1" id="KW-0805">Transcription regulation</keyword>
<keyword evidence="2 5" id="KW-0238">DNA-binding</keyword>
<protein>
    <submittedName>
        <fullName evidence="5">DNA-binding transcriptional regulator YhcF, GntR family</fullName>
    </submittedName>
</protein>
<evidence type="ECO:0000259" key="4">
    <source>
        <dbReference type="PROSITE" id="PS50949"/>
    </source>
</evidence>
<evidence type="ECO:0000313" key="5">
    <source>
        <dbReference type="EMBL" id="SHK62457.1"/>
    </source>
</evidence>
<evidence type="ECO:0000256" key="1">
    <source>
        <dbReference type="ARBA" id="ARBA00023015"/>
    </source>
</evidence>
<dbReference type="PROSITE" id="PS50949">
    <property type="entry name" value="HTH_GNTR"/>
    <property type="match status" value="1"/>
</dbReference>
<dbReference type="InterPro" id="IPR036388">
    <property type="entry name" value="WH-like_DNA-bd_sf"/>
</dbReference>
<dbReference type="GO" id="GO:0003700">
    <property type="term" value="F:DNA-binding transcription factor activity"/>
    <property type="evidence" value="ECO:0007669"/>
    <property type="project" value="InterPro"/>
</dbReference>
<dbReference type="SMART" id="SM00345">
    <property type="entry name" value="HTH_GNTR"/>
    <property type="match status" value="1"/>
</dbReference>
<evidence type="ECO:0000256" key="2">
    <source>
        <dbReference type="ARBA" id="ARBA00023125"/>
    </source>
</evidence>
<gene>
    <name evidence="5" type="ORF">SAMN02745123_02532</name>
</gene>
<name>A0A1M6TZS1_9FIRM</name>
<dbReference type="RefSeq" id="WP_072914912.1">
    <property type="nucleotide sequence ID" value="NZ_FRAR01000018.1"/>
</dbReference>
<dbReference type="PANTHER" id="PTHR38445">
    <property type="entry name" value="HTH-TYPE TRANSCRIPTIONAL REPRESSOR YTRA"/>
    <property type="match status" value="1"/>
</dbReference>
<proteinExistence type="predicted"/>
<reference evidence="6" key="1">
    <citation type="submission" date="2016-11" db="EMBL/GenBank/DDBJ databases">
        <authorList>
            <person name="Varghese N."/>
            <person name="Submissions S."/>
        </authorList>
    </citation>
    <scope>NUCLEOTIDE SEQUENCE [LARGE SCALE GENOMIC DNA]</scope>
    <source>
        <strain evidence="6">DSM 10349</strain>
    </source>
</reference>
<dbReference type="InterPro" id="IPR036390">
    <property type="entry name" value="WH_DNA-bd_sf"/>
</dbReference>
<keyword evidence="3" id="KW-0804">Transcription</keyword>
<dbReference type="PANTHER" id="PTHR38445:SF6">
    <property type="entry name" value="GNTR-FAMILY TRANSCRIPTIONAL REGULATOR"/>
    <property type="match status" value="1"/>
</dbReference>
<dbReference type="Proteomes" id="UP000183997">
    <property type="component" value="Unassembled WGS sequence"/>
</dbReference>
<dbReference type="Pfam" id="PF00392">
    <property type="entry name" value="GntR"/>
    <property type="match status" value="1"/>
</dbReference>
<dbReference type="InterPro" id="IPR000524">
    <property type="entry name" value="Tscrpt_reg_HTH_GntR"/>
</dbReference>
<feature type="domain" description="HTH gntR-type" evidence="4">
    <location>
        <begin position="9"/>
        <end position="77"/>
    </location>
</feature>
<organism evidence="5 6">
    <name type="scientific">Desulforamulus aeronauticus DSM 10349</name>
    <dbReference type="NCBI Taxonomy" id="1121421"/>
    <lineage>
        <taxon>Bacteria</taxon>
        <taxon>Bacillati</taxon>
        <taxon>Bacillota</taxon>
        <taxon>Clostridia</taxon>
        <taxon>Eubacteriales</taxon>
        <taxon>Peptococcaceae</taxon>
        <taxon>Desulforamulus</taxon>
    </lineage>
</organism>
<dbReference type="Gene3D" id="1.10.10.10">
    <property type="entry name" value="Winged helix-like DNA-binding domain superfamily/Winged helix DNA-binding domain"/>
    <property type="match status" value="1"/>
</dbReference>
<keyword evidence="6" id="KW-1185">Reference proteome</keyword>